<evidence type="ECO:0000313" key="3">
    <source>
        <dbReference type="Proteomes" id="UP001431783"/>
    </source>
</evidence>
<gene>
    <name evidence="2" type="ORF">WA026_015886</name>
</gene>
<evidence type="ECO:0000313" key="2">
    <source>
        <dbReference type="EMBL" id="KAK9886369.1"/>
    </source>
</evidence>
<sequence>MRIDGYKWVNIENSFEKQLNLHFKNVYPDMDGLNVFPTHLEISTESSKNTFNSVGVYFINASRKQENEISEEKTGGQLKPVRNMNSREKRQKRKQWRIDSSVHRKKKENLRKKLSILMSDTLPDSPVSSIEPAPQNNDINRDALVTRRRR</sequence>
<evidence type="ECO:0000256" key="1">
    <source>
        <dbReference type="SAM" id="MobiDB-lite"/>
    </source>
</evidence>
<comment type="caution">
    <text evidence="2">The sequence shown here is derived from an EMBL/GenBank/DDBJ whole genome shotgun (WGS) entry which is preliminary data.</text>
</comment>
<protein>
    <submittedName>
        <fullName evidence="2">Uncharacterized protein</fullName>
    </submittedName>
</protein>
<accession>A0AAW1UT84</accession>
<organism evidence="2 3">
    <name type="scientific">Henosepilachna vigintioctopunctata</name>
    <dbReference type="NCBI Taxonomy" id="420089"/>
    <lineage>
        <taxon>Eukaryota</taxon>
        <taxon>Metazoa</taxon>
        <taxon>Ecdysozoa</taxon>
        <taxon>Arthropoda</taxon>
        <taxon>Hexapoda</taxon>
        <taxon>Insecta</taxon>
        <taxon>Pterygota</taxon>
        <taxon>Neoptera</taxon>
        <taxon>Endopterygota</taxon>
        <taxon>Coleoptera</taxon>
        <taxon>Polyphaga</taxon>
        <taxon>Cucujiformia</taxon>
        <taxon>Coccinelloidea</taxon>
        <taxon>Coccinellidae</taxon>
        <taxon>Epilachninae</taxon>
        <taxon>Epilachnini</taxon>
        <taxon>Henosepilachna</taxon>
    </lineage>
</organism>
<feature type="compositionally biased region" description="Basic residues" evidence="1">
    <location>
        <begin position="103"/>
        <end position="114"/>
    </location>
</feature>
<feature type="region of interest" description="Disordered" evidence="1">
    <location>
        <begin position="65"/>
        <end position="150"/>
    </location>
</feature>
<feature type="compositionally biased region" description="Basic and acidic residues" evidence="1">
    <location>
        <begin position="65"/>
        <end position="74"/>
    </location>
</feature>
<dbReference type="Proteomes" id="UP001431783">
    <property type="component" value="Unassembled WGS sequence"/>
</dbReference>
<dbReference type="EMBL" id="JARQZJ010000099">
    <property type="protein sequence ID" value="KAK9886369.1"/>
    <property type="molecule type" value="Genomic_DNA"/>
</dbReference>
<proteinExistence type="predicted"/>
<keyword evidence="3" id="KW-1185">Reference proteome</keyword>
<feature type="compositionally biased region" description="Basic and acidic residues" evidence="1">
    <location>
        <begin position="139"/>
        <end position="150"/>
    </location>
</feature>
<dbReference type="AlphaFoldDB" id="A0AAW1UT84"/>
<name>A0AAW1UT84_9CUCU</name>
<reference evidence="2 3" key="1">
    <citation type="submission" date="2023-03" db="EMBL/GenBank/DDBJ databases">
        <title>Genome insight into feeding habits of ladybird beetles.</title>
        <authorList>
            <person name="Li H.-S."/>
            <person name="Huang Y.-H."/>
            <person name="Pang H."/>
        </authorList>
    </citation>
    <scope>NUCLEOTIDE SEQUENCE [LARGE SCALE GENOMIC DNA]</scope>
    <source>
        <strain evidence="2">SYSU_2023b</strain>
        <tissue evidence="2">Whole body</tissue>
    </source>
</reference>